<reference evidence="2" key="1">
    <citation type="journal article" date="2019" name="Int. J. Syst. Evol. Microbiol.">
        <title>The Global Catalogue of Microorganisms (GCM) 10K type strain sequencing project: providing services to taxonomists for standard genome sequencing and annotation.</title>
        <authorList>
            <consortium name="The Broad Institute Genomics Platform"/>
            <consortium name="The Broad Institute Genome Sequencing Center for Infectious Disease"/>
            <person name="Wu L."/>
            <person name="Ma J."/>
        </authorList>
    </citation>
    <scope>NUCLEOTIDE SEQUENCE [LARGE SCALE GENOMIC DNA]</scope>
    <source>
        <strain evidence="2">JCM 16949</strain>
    </source>
</reference>
<comment type="caution">
    <text evidence="1">The sequence shown here is derived from an EMBL/GenBank/DDBJ whole genome shotgun (WGS) entry which is preliminary data.</text>
</comment>
<dbReference type="RefSeq" id="WP_344754447.1">
    <property type="nucleotide sequence ID" value="NZ_BAABAE010000003.1"/>
</dbReference>
<evidence type="ECO:0000313" key="1">
    <source>
        <dbReference type="EMBL" id="GAA3736420.1"/>
    </source>
</evidence>
<dbReference type="PIRSF" id="PIRSF024492">
    <property type="entry name" value="UCP024492"/>
    <property type="match status" value="1"/>
</dbReference>
<proteinExistence type="predicted"/>
<sequence>MSENSAADRATLRVFTIGHSTRAFDEVLAMLQENGVDELVDVRSFPSSRKFPQWNQAAIQHALPDDIRYRWIEDLGGRRHTPAGVPSVNGGWRVKAFRDYADYMATDGFRSGLAELMDVAAVSVPAIMCSEAVPWRCHRRLITDALIVAGVEVFDIMSPTSTTPAELTEFARVHDGAITYPRPESG</sequence>
<name>A0ABP7FCZ7_9MICO</name>
<accession>A0ABP7FCZ7</accession>
<gene>
    <name evidence="1" type="ORF">GCM10022239_10360</name>
</gene>
<dbReference type="PANTHER" id="PTHR39337">
    <property type="entry name" value="BLR5642 PROTEIN"/>
    <property type="match status" value="1"/>
</dbReference>
<organism evidence="1 2">
    <name type="scientific">Leifsonella bigeumensis</name>
    <dbReference type="NCBI Taxonomy" id="433643"/>
    <lineage>
        <taxon>Bacteria</taxon>
        <taxon>Bacillati</taxon>
        <taxon>Actinomycetota</taxon>
        <taxon>Actinomycetes</taxon>
        <taxon>Micrococcales</taxon>
        <taxon>Microbacteriaceae</taxon>
        <taxon>Leifsonella</taxon>
    </lineage>
</organism>
<dbReference type="Pfam" id="PF04343">
    <property type="entry name" value="DUF488"/>
    <property type="match status" value="1"/>
</dbReference>
<protein>
    <submittedName>
        <fullName evidence="1">DUF488 domain-containing protein</fullName>
    </submittedName>
</protein>
<dbReference type="EMBL" id="BAABAE010000003">
    <property type="protein sequence ID" value="GAA3736420.1"/>
    <property type="molecule type" value="Genomic_DNA"/>
</dbReference>
<dbReference type="InterPro" id="IPR014519">
    <property type="entry name" value="UCP024492"/>
</dbReference>
<dbReference type="Proteomes" id="UP001501004">
    <property type="component" value="Unassembled WGS sequence"/>
</dbReference>
<dbReference type="InterPro" id="IPR007438">
    <property type="entry name" value="DUF488"/>
</dbReference>
<dbReference type="PANTHER" id="PTHR39337:SF1">
    <property type="entry name" value="BLR5642 PROTEIN"/>
    <property type="match status" value="1"/>
</dbReference>
<keyword evidence="2" id="KW-1185">Reference proteome</keyword>
<evidence type="ECO:0000313" key="2">
    <source>
        <dbReference type="Proteomes" id="UP001501004"/>
    </source>
</evidence>